<dbReference type="Proteomes" id="UP000176558">
    <property type="component" value="Unassembled WGS sequence"/>
</dbReference>
<dbReference type="NCBIfam" id="TIGR00247">
    <property type="entry name" value="endolytic transglycosylase MltG"/>
    <property type="match status" value="1"/>
</dbReference>
<evidence type="ECO:0000256" key="4">
    <source>
        <dbReference type="ARBA" id="ARBA00023136"/>
    </source>
</evidence>
<dbReference type="InterPro" id="IPR003770">
    <property type="entry name" value="MLTG-like"/>
</dbReference>
<gene>
    <name evidence="8" type="ORF">A3G99_01465</name>
</gene>
<keyword evidence="4 7" id="KW-0472">Membrane</keyword>
<dbReference type="EMBL" id="MHWT01000012">
    <property type="protein sequence ID" value="OHB12720.1"/>
    <property type="molecule type" value="Genomic_DNA"/>
</dbReference>
<keyword evidence="6" id="KW-0961">Cell wall biogenesis/degradation</keyword>
<feature type="transmembrane region" description="Helical" evidence="7">
    <location>
        <begin position="26"/>
        <end position="47"/>
    </location>
</feature>
<evidence type="ECO:0000313" key="8">
    <source>
        <dbReference type="EMBL" id="OHB12720.1"/>
    </source>
</evidence>
<evidence type="ECO:0000256" key="6">
    <source>
        <dbReference type="ARBA" id="ARBA00023316"/>
    </source>
</evidence>
<reference evidence="8 9" key="1">
    <citation type="journal article" date="2016" name="Nat. Commun.">
        <title>Thousands of microbial genomes shed light on interconnected biogeochemical processes in an aquifer system.</title>
        <authorList>
            <person name="Anantharaman K."/>
            <person name="Brown C.T."/>
            <person name="Hug L.A."/>
            <person name="Sharon I."/>
            <person name="Castelle C.J."/>
            <person name="Probst A.J."/>
            <person name="Thomas B.C."/>
            <person name="Singh A."/>
            <person name="Wilkins M.J."/>
            <person name="Karaoz U."/>
            <person name="Brodie E.L."/>
            <person name="Williams K.H."/>
            <person name="Hubbard S.S."/>
            <person name="Banfield J.F."/>
        </authorList>
    </citation>
    <scope>NUCLEOTIDE SEQUENCE [LARGE SCALE GENOMIC DNA]</scope>
</reference>
<dbReference type="AlphaFoldDB" id="A0A1G2UTJ5"/>
<dbReference type="Pfam" id="PF02618">
    <property type="entry name" value="YceG"/>
    <property type="match status" value="1"/>
</dbReference>
<dbReference type="GO" id="GO:0016829">
    <property type="term" value="F:lyase activity"/>
    <property type="evidence" value="ECO:0007669"/>
    <property type="project" value="UniProtKB-KW"/>
</dbReference>
<proteinExistence type="predicted"/>
<organism evidence="8 9">
    <name type="scientific">Candidatus Zambryskibacteria bacterium RIFCSPLOWO2_12_FULL_39_23</name>
    <dbReference type="NCBI Taxonomy" id="1802776"/>
    <lineage>
        <taxon>Bacteria</taxon>
        <taxon>Candidatus Zambryskiibacteriota</taxon>
    </lineage>
</organism>
<keyword evidence="2 7" id="KW-0812">Transmembrane</keyword>
<evidence type="ECO:0000256" key="1">
    <source>
        <dbReference type="ARBA" id="ARBA00022475"/>
    </source>
</evidence>
<dbReference type="GO" id="GO:0071555">
    <property type="term" value="P:cell wall organization"/>
    <property type="evidence" value="ECO:0007669"/>
    <property type="project" value="UniProtKB-KW"/>
</dbReference>
<dbReference type="PANTHER" id="PTHR30518:SF2">
    <property type="entry name" value="ENDOLYTIC MUREIN TRANSGLYCOSYLASE"/>
    <property type="match status" value="1"/>
</dbReference>
<keyword evidence="5" id="KW-0456">Lyase</keyword>
<name>A0A1G2UTJ5_9BACT</name>
<evidence type="ECO:0000313" key="9">
    <source>
        <dbReference type="Proteomes" id="UP000176558"/>
    </source>
</evidence>
<protein>
    <recommendedName>
        <fullName evidence="10">Endolytic murein transglycosylase</fullName>
    </recommendedName>
</protein>
<accession>A0A1G2UTJ5</accession>
<sequence>MKHFLKNRPKTPSGRESSSSGMKWKVIVSLFILSFGSFVGMFFYYGFDPGLLASLSFYQNLANPSVRIVRIQEGLRKEEIADIMAQKLNWDEKTKLEFVNAHLALNSPNLEGRYFPKTYLIQKDEDPLGVTAVMLREFSKENGKVKKPKSTQVINQDTALKIASIVQREAAGKSDMKLISGIIWNRLFNGMKLQIDATLQYAKGSEEEGWWQKVEPEDKNIESYYNTYMYTGLPPSPIANPGLSAIDAAYNPQKTSCLFYLHDKKRKIHCSKTYEEHKKNIDRYY</sequence>
<dbReference type="PANTHER" id="PTHR30518">
    <property type="entry name" value="ENDOLYTIC MUREIN TRANSGLYCOSYLASE"/>
    <property type="match status" value="1"/>
</dbReference>
<evidence type="ECO:0008006" key="10">
    <source>
        <dbReference type="Google" id="ProtNLM"/>
    </source>
</evidence>
<evidence type="ECO:0000256" key="3">
    <source>
        <dbReference type="ARBA" id="ARBA00022989"/>
    </source>
</evidence>
<keyword evidence="1" id="KW-1003">Cell membrane</keyword>
<keyword evidence="3 7" id="KW-1133">Transmembrane helix</keyword>
<evidence type="ECO:0000256" key="5">
    <source>
        <dbReference type="ARBA" id="ARBA00023239"/>
    </source>
</evidence>
<evidence type="ECO:0000256" key="2">
    <source>
        <dbReference type="ARBA" id="ARBA00022692"/>
    </source>
</evidence>
<comment type="caution">
    <text evidence="8">The sequence shown here is derived from an EMBL/GenBank/DDBJ whole genome shotgun (WGS) entry which is preliminary data.</text>
</comment>
<evidence type="ECO:0000256" key="7">
    <source>
        <dbReference type="SAM" id="Phobius"/>
    </source>
</evidence>